<evidence type="ECO:0000313" key="2">
    <source>
        <dbReference type="Proteomes" id="UP001234178"/>
    </source>
</evidence>
<proteinExistence type="predicted"/>
<evidence type="ECO:0000313" key="1">
    <source>
        <dbReference type="EMBL" id="KAK4015153.1"/>
    </source>
</evidence>
<accession>A0ABQ9ZQE9</accession>
<dbReference type="EMBL" id="JAOYFB010000005">
    <property type="protein sequence ID" value="KAK4015153.1"/>
    <property type="molecule type" value="Genomic_DNA"/>
</dbReference>
<keyword evidence="2" id="KW-1185">Reference proteome</keyword>
<name>A0ABQ9ZQE9_9CRUS</name>
<sequence>MTKSKSAFNLDYGCGVKFAALEQSHRTLVGSLWHSSPYKKGIPCASHMAIFAPTLALPLPGLLGIRQSQYPFLLTAITSNSSSELTRNGNGCQHILLLGKGDGDHGVGENGVNLDTDCNV</sequence>
<comment type="caution">
    <text evidence="1">The sequence shown here is derived from an EMBL/GenBank/DDBJ whole genome shotgun (WGS) entry which is preliminary data.</text>
</comment>
<dbReference type="Proteomes" id="UP001234178">
    <property type="component" value="Unassembled WGS sequence"/>
</dbReference>
<protein>
    <submittedName>
        <fullName evidence="1">Uncharacterized protein</fullName>
    </submittedName>
</protein>
<gene>
    <name evidence="1" type="ORF">OUZ56_030141</name>
</gene>
<organism evidence="1 2">
    <name type="scientific">Daphnia magna</name>
    <dbReference type="NCBI Taxonomy" id="35525"/>
    <lineage>
        <taxon>Eukaryota</taxon>
        <taxon>Metazoa</taxon>
        <taxon>Ecdysozoa</taxon>
        <taxon>Arthropoda</taxon>
        <taxon>Crustacea</taxon>
        <taxon>Branchiopoda</taxon>
        <taxon>Diplostraca</taxon>
        <taxon>Cladocera</taxon>
        <taxon>Anomopoda</taxon>
        <taxon>Daphniidae</taxon>
        <taxon>Daphnia</taxon>
    </lineage>
</organism>
<reference evidence="1 2" key="1">
    <citation type="journal article" date="2023" name="Nucleic Acids Res.">
        <title>The hologenome of Daphnia magna reveals possible DNA methylation and microbiome-mediated evolution of the host genome.</title>
        <authorList>
            <person name="Chaturvedi A."/>
            <person name="Li X."/>
            <person name="Dhandapani V."/>
            <person name="Marshall H."/>
            <person name="Kissane S."/>
            <person name="Cuenca-Cambronero M."/>
            <person name="Asole G."/>
            <person name="Calvet F."/>
            <person name="Ruiz-Romero M."/>
            <person name="Marangio P."/>
            <person name="Guigo R."/>
            <person name="Rago D."/>
            <person name="Mirbahai L."/>
            <person name="Eastwood N."/>
            <person name="Colbourne J.K."/>
            <person name="Zhou J."/>
            <person name="Mallon E."/>
            <person name="Orsini L."/>
        </authorList>
    </citation>
    <scope>NUCLEOTIDE SEQUENCE [LARGE SCALE GENOMIC DNA]</scope>
    <source>
        <strain evidence="1">LRV0_1</strain>
    </source>
</reference>